<dbReference type="EMBL" id="JASSZA010000006">
    <property type="protein sequence ID" value="KAK2108731.1"/>
    <property type="molecule type" value="Genomic_DNA"/>
</dbReference>
<evidence type="ECO:0000256" key="6">
    <source>
        <dbReference type="ARBA" id="ARBA00033675"/>
    </source>
</evidence>
<feature type="domain" description="PDEase" evidence="11">
    <location>
        <begin position="316"/>
        <end position="685"/>
    </location>
</feature>
<keyword evidence="2" id="KW-0140">cGMP</keyword>
<dbReference type="Proteomes" id="UP001266305">
    <property type="component" value="Unassembled WGS sequence"/>
</dbReference>
<dbReference type="CDD" id="cd00077">
    <property type="entry name" value="HDc"/>
    <property type="match status" value="1"/>
</dbReference>
<comment type="similarity">
    <text evidence="1">Belongs to the cyclic nucleotide phosphodiesterase family. PDE1 subfamily.</text>
</comment>
<evidence type="ECO:0000256" key="4">
    <source>
        <dbReference type="ARBA" id="ARBA00022801"/>
    </source>
</evidence>
<evidence type="ECO:0000256" key="7">
    <source>
        <dbReference type="ARBA" id="ARBA00033684"/>
    </source>
</evidence>
<keyword evidence="13" id="KW-1185">Reference proteome</keyword>
<dbReference type="InterPro" id="IPR013706">
    <property type="entry name" value="PDE1_N"/>
</dbReference>
<dbReference type="Pfam" id="PF00233">
    <property type="entry name" value="PDEase_I"/>
    <property type="match status" value="1"/>
</dbReference>
<feature type="region of interest" description="Disordered" evidence="10">
    <location>
        <begin position="160"/>
        <end position="182"/>
    </location>
</feature>
<comment type="caution">
    <text evidence="12">The sequence shown here is derived from an EMBL/GenBank/DDBJ whole genome shotgun (WGS) entry which is preliminary data.</text>
</comment>
<dbReference type="SUPFAM" id="SSF109604">
    <property type="entry name" value="HD-domain/PDEase-like"/>
    <property type="match status" value="1"/>
</dbReference>
<evidence type="ECO:0000256" key="10">
    <source>
        <dbReference type="SAM" id="MobiDB-lite"/>
    </source>
</evidence>
<evidence type="ECO:0000256" key="2">
    <source>
        <dbReference type="ARBA" id="ARBA00022535"/>
    </source>
</evidence>
<keyword evidence="4 9" id="KW-0378">Hydrolase</keyword>
<dbReference type="PANTHER" id="PTHR11347">
    <property type="entry name" value="CYCLIC NUCLEOTIDE PHOSPHODIESTERASE"/>
    <property type="match status" value="1"/>
</dbReference>
<comment type="catalytic activity">
    <reaction evidence="8">
        <text>a nucleoside 3',5'-cyclic phosphate + H2O = a nucleoside 5'-phosphate + H(+)</text>
        <dbReference type="Rhea" id="RHEA:14653"/>
        <dbReference type="ChEBI" id="CHEBI:15377"/>
        <dbReference type="ChEBI" id="CHEBI:15378"/>
        <dbReference type="ChEBI" id="CHEBI:57867"/>
        <dbReference type="ChEBI" id="CHEBI:58464"/>
        <dbReference type="EC" id="3.1.4.17"/>
    </reaction>
    <physiologicalReaction direction="left-to-right" evidence="8">
        <dbReference type="Rhea" id="RHEA:14654"/>
    </physiologicalReaction>
</comment>
<dbReference type="Pfam" id="PF08499">
    <property type="entry name" value="PDEase_I_N"/>
    <property type="match status" value="1"/>
</dbReference>
<dbReference type="InterPro" id="IPR036971">
    <property type="entry name" value="PDEase_catalytic_dom_sf"/>
</dbReference>
<dbReference type="Gene3D" id="1.10.1300.10">
    <property type="entry name" value="3'5'-cyclic nucleotide phosphodiesterase, catalytic domain"/>
    <property type="match status" value="1"/>
</dbReference>
<evidence type="ECO:0000256" key="8">
    <source>
        <dbReference type="ARBA" id="ARBA00033709"/>
    </source>
</evidence>
<dbReference type="SMART" id="SM00471">
    <property type="entry name" value="HDc"/>
    <property type="match status" value="1"/>
</dbReference>
<comment type="cofactor">
    <cofactor evidence="9">
        <name>a divalent metal cation</name>
        <dbReference type="ChEBI" id="CHEBI:60240"/>
    </cofactor>
    <text evidence="9">Binds 2 divalent metal cations per subunit. Site 1 may preferentially bind zinc ions, while site 2 has a preference for magnesium and/or manganese ions.</text>
</comment>
<dbReference type="InterPro" id="IPR023174">
    <property type="entry name" value="PDEase_CS"/>
</dbReference>
<protein>
    <recommendedName>
        <fullName evidence="9">Phosphodiesterase</fullName>
        <ecNumber evidence="9">3.1.4.-</ecNumber>
    </recommendedName>
</protein>
<dbReference type="InterPro" id="IPR003607">
    <property type="entry name" value="HD/PDEase_dom"/>
</dbReference>
<evidence type="ECO:0000256" key="3">
    <source>
        <dbReference type="ARBA" id="ARBA00022723"/>
    </source>
</evidence>
<keyword evidence="5" id="KW-0114">cAMP</keyword>
<dbReference type="PROSITE" id="PS51845">
    <property type="entry name" value="PDEASE_I_2"/>
    <property type="match status" value="1"/>
</dbReference>
<comment type="catalytic activity">
    <reaction evidence="7">
        <text>3',5'-cyclic GMP + H2O = GMP + H(+)</text>
        <dbReference type="Rhea" id="RHEA:16957"/>
        <dbReference type="ChEBI" id="CHEBI:15377"/>
        <dbReference type="ChEBI" id="CHEBI:15378"/>
        <dbReference type="ChEBI" id="CHEBI:57746"/>
        <dbReference type="ChEBI" id="CHEBI:58115"/>
    </reaction>
    <physiologicalReaction direction="left-to-right" evidence="7">
        <dbReference type="Rhea" id="RHEA:16958"/>
    </physiologicalReaction>
</comment>
<dbReference type="PROSITE" id="PS00126">
    <property type="entry name" value="PDEASE_I_1"/>
    <property type="match status" value="1"/>
</dbReference>
<comment type="catalytic activity">
    <reaction evidence="6">
        <text>3',5'-cyclic AMP + H2O = AMP + H(+)</text>
        <dbReference type="Rhea" id="RHEA:25277"/>
        <dbReference type="ChEBI" id="CHEBI:15377"/>
        <dbReference type="ChEBI" id="CHEBI:15378"/>
        <dbReference type="ChEBI" id="CHEBI:58165"/>
        <dbReference type="ChEBI" id="CHEBI:456215"/>
    </reaction>
    <physiologicalReaction direction="left-to-right" evidence="6">
        <dbReference type="Rhea" id="RHEA:25278"/>
    </physiologicalReaction>
</comment>
<sequence>MVQNFEKHEDQGVSLDVTVENSGWQKQEQLQCHLEGLTVPENDPLFMEQRDSETYLSIDSEGRKELKSDKVVRIMKQLERGDVNVIDLKKNIEYAASVLEAVYIDETRTKELFEDLHYSSSNGLILPGLPKCPTNLGTSTNTQTRNREIERETQATLTDYQEETSNSSNPDEAGVNIELSSGNRGNKQEVLNWRLAVPHSNKSWVPGRPDLSFGPWFGRLSQYTGAVKEMIGSSQVEKLAPTARKLLDTEDELSDIQTDSVPSEVRDWLASTFTRKMGMTKKKPEEKPKFRSIVHAVQAGIFVERNLMYRKTYHMVGLAYPAAVIVTLKQNHEDVDKWSFDVFALNEASGEHSLKFMIYELFTRYDLINRFKIPVSCLITFAEALEVGYSKYKNPYHNLIHAADVTQTVHYIMLHTGLLPEKDCNEAIVFLFVNVIKDALKSGNPLPPNRPSHWLTELEILAMVFAAAIHDYEHTGTTNNFHIQTRSDVAILYNDRSVLENHHVSAAYRLMQEEEMNILINLSKDDWSTSDFFNFSLQSKQGIVEHANICWGALFSTECEAVDLRNLVIEMVLSTDMSGHFQQIKNIRNSLQQPEGIDRAKTMSLILHAADISHPAKSWKLHYRWTMALMEEFFLQVPLLHTVWLISELNKTLKKLLWKKTKLKSQRLLKITIREILLASEKSIV</sequence>
<keyword evidence="3 9" id="KW-0479">Metal-binding</keyword>
<evidence type="ECO:0000256" key="1">
    <source>
        <dbReference type="ARBA" id="ARBA00010664"/>
    </source>
</evidence>
<dbReference type="EC" id="3.1.4.-" evidence="9"/>
<accession>A0ABQ9VH86</accession>
<evidence type="ECO:0000256" key="5">
    <source>
        <dbReference type="ARBA" id="ARBA00023149"/>
    </source>
</evidence>
<name>A0ABQ9VH86_SAGOE</name>
<evidence type="ECO:0000313" key="12">
    <source>
        <dbReference type="EMBL" id="KAK2108731.1"/>
    </source>
</evidence>
<reference evidence="12 13" key="1">
    <citation type="submission" date="2023-05" db="EMBL/GenBank/DDBJ databases">
        <title>B98-5 Cell Line De Novo Hybrid Assembly: An Optical Mapping Approach.</title>
        <authorList>
            <person name="Kananen K."/>
            <person name="Auerbach J.A."/>
            <person name="Kautto E."/>
            <person name="Blachly J.S."/>
        </authorList>
    </citation>
    <scope>NUCLEOTIDE SEQUENCE [LARGE SCALE GENOMIC DNA]</scope>
    <source>
        <strain evidence="12">B95-8</strain>
        <tissue evidence="12">Cell line</tissue>
    </source>
</reference>
<evidence type="ECO:0000313" key="13">
    <source>
        <dbReference type="Proteomes" id="UP001266305"/>
    </source>
</evidence>
<organism evidence="12 13">
    <name type="scientific">Saguinus oedipus</name>
    <name type="common">Cotton-top tamarin</name>
    <name type="synonym">Oedipomidas oedipus</name>
    <dbReference type="NCBI Taxonomy" id="9490"/>
    <lineage>
        <taxon>Eukaryota</taxon>
        <taxon>Metazoa</taxon>
        <taxon>Chordata</taxon>
        <taxon>Craniata</taxon>
        <taxon>Vertebrata</taxon>
        <taxon>Euteleostomi</taxon>
        <taxon>Mammalia</taxon>
        <taxon>Eutheria</taxon>
        <taxon>Euarchontoglires</taxon>
        <taxon>Primates</taxon>
        <taxon>Haplorrhini</taxon>
        <taxon>Platyrrhini</taxon>
        <taxon>Cebidae</taxon>
        <taxon>Callitrichinae</taxon>
        <taxon>Saguinus</taxon>
    </lineage>
</organism>
<feature type="compositionally biased region" description="Polar residues" evidence="10">
    <location>
        <begin position="160"/>
        <end position="170"/>
    </location>
</feature>
<gene>
    <name evidence="12" type="primary">PDE1A_1</name>
    <name evidence="12" type="ORF">P7K49_013896</name>
</gene>
<dbReference type="InterPro" id="IPR002073">
    <property type="entry name" value="PDEase_catalytic_dom"/>
</dbReference>
<evidence type="ECO:0000256" key="9">
    <source>
        <dbReference type="RuleBase" id="RU363067"/>
    </source>
</evidence>
<proteinExistence type="inferred from homology"/>
<evidence type="ECO:0000259" key="11">
    <source>
        <dbReference type="PROSITE" id="PS51845"/>
    </source>
</evidence>